<reference evidence="2" key="2">
    <citation type="submission" date="2006-02" db="EMBL/GenBank/DDBJ databases">
        <authorList>
            <consortium name="The International Medicago Genome Annotation Group"/>
        </authorList>
    </citation>
    <scope>NUCLEOTIDE SEQUENCE</scope>
</reference>
<name>Q2HT62_MEDTR</name>
<accession>Q2HT62</accession>
<gene>
    <name evidence="2" type="ORF">MtrDRAFT_AC150777g19v1</name>
</gene>
<dbReference type="AlphaFoldDB" id="Q2HT62"/>
<feature type="compositionally biased region" description="Basic and acidic residues" evidence="1">
    <location>
        <begin position="13"/>
        <end position="24"/>
    </location>
</feature>
<protein>
    <submittedName>
        <fullName evidence="2">Uncharacterized protein</fullName>
    </submittedName>
</protein>
<dbReference type="EMBL" id="AC150777">
    <property type="protein sequence ID" value="ABD32744.1"/>
    <property type="molecule type" value="Genomic_DNA"/>
</dbReference>
<feature type="region of interest" description="Disordered" evidence="1">
    <location>
        <begin position="1"/>
        <end position="40"/>
    </location>
</feature>
<reference evidence="2" key="1">
    <citation type="submission" date="2004-10" db="EMBL/GenBank/DDBJ databases">
        <title>Medicago truncatula BAC genomic sequence.</title>
        <authorList>
            <person name="Town C.D."/>
            <person name="Tallon L.J."/>
            <person name="Arbogast T."/>
            <person name="Althoff R."/>
            <person name="Hine E."/>
            <person name="Monaghan E."/>
            <person name="Smith S.A."/>
            <person name="Utterback T."/>
            <person name="Feldblyum T."/>
            <person name="Koo H."/>
            <person name="Cheung F."/>
        </authorList>
    </citation>
    <scope>NUCLEOTIDE SEQUENCE</scope>
</reference>
<sequence length="40" mass="5023">MKTGLSEESLDDSMTRKRDRERKWEKRRTRVREKRESLKN</sequence>
<organism evidence="2">
    <name type="scientific">Medicago truncatula</name>
    <name type="common">Barrel medic</name>
    <name type="synonym">Medicago tribuloides</name>
    <dbReference type="NCBI Taxonomy" id="3880"/>
    <lineage>
        <taxon>Eukaryota</taxon>
        <taxon>Viridiplantae</taxon>
        <taxon>Streptophyta</taxon>
        <taxon>Embryophyta</taxon>
        <taxon>Tracheophyta</taxon>
        <taxon>Spermatophyta</taxon>
        <taxon>Magnoliopsida</taxon>
        <taxon>eudicotyledons</taxon>
        <taxon>Gunneridae</taxon>
        <taxon>Pentapetalae</taxon>
        <taxon>rosids</taxon>
        <taxon>fabids</taxon>
        <taxon>Fabales</taxon>
        <taxon>Fabaceae</taxon>
        <taxon>Papilionoideae</taxon>
        <taxon>50 kb inversion clade</taxon>
        <taxon>NPAAA clade</taxon>
        <taxon>Hologalegina</taxon>
        <taxon>IRL clade</taxon>
        <taxon>Trifolieae</taxon>
        <taxon>Medicago</taxon>
    </lineage>
</organism>
<proteinExistence type="predicted"/>
<evidence type="ECO:0000256" key="1">
    <source>
        <dbReference type="SAM" id="MobiDB-lite"/>
    </source>
</evidence>
<evidence type="ECO:0000313" key="2">
    <source>
        <dbReference type="EMBL" id="ABD32744.1"/>
    </source>
</evidence>